<evidence type="ECO:0000256" key="5">
    <source>
        <dbReference type="ARBA" id="ARBA00022581"/>
    </source>
</evidence>
<evidence type="ECO:0000313" key="16">
    <source>
        <dbReference type="Proteomes" id="UP000694558"/>
    </source>
</evidence>
<dbReference type="Gene3D" id="1.10.287.210">
    <property type="match status" value="1"/>
</dbReference>
<evidence type="ECO:0000313" key="15">
    <source>
        <dbReference type="Ensembl" id="ENSSMAP00000063774.1"/>
    </source>
</evidence>
<keyword evidence="9 14" id="KW-0472">Membrane</keyword>
<proteinExistence type="predicted"/>
<evidence type="ECO:0000256" key="11">
    <source>
        <dbReference type="ARBA" id="ARBA00023157"/>
    </source>
</evidence>
<dbReference type="GeneTree" id="ENSGT00530000064449"/>
<evidence type="ECO:0000256" key="9">
    <source>
        <dbReference type="ARBA" id="ARBA00023136"/>
    </source>
</evidence>
<evidence type="ECO:0000256" key="3">
    <source>
        <dbReference type="ARBA" id="ARBA00004563"/>
    </source>
</evidence>
<dbReference type="AlphaFoldDB" id="A0A8D3DW65"/>
<keyword evidence="7" id="KW-1043">Host membrane</keyword>
<dbReference type="SUPFAM" id="SSF58069">
    <property type="entry name" value="Virus ectodomain"/>
    <property type="match status" value="1"/>
</dbReference>
<evidence type="ECO:0000256" key="6">
    <source>
        <dbReference type="ARBA" id="ARBA00022692"/>
    </source>
</evidence>
<keyword evidence="8 14" id="KW-1133">Transmembrane helix</keyword>
<dbReference type="PANTHER" id="PTHR10424">
    <property type="entry name" value="VIRAL ENVELOPE PROTEIN"/>
    <property type="match status" value="1"/>
</dbReference>
<keyword evidence="12" id="KW-0325">Glycoprotein</keyword>
<organism evidence="15 16">
    <name type="scientific">Scophthalmus maximus</name>
    <name type="common">Turbot</name>
    <name type="synonym">Psetta maxima</name>
    <dbReference type="NCBI Taxonomy" id="52904"/>
    <lineage>
        <taxon>Eukaryota</taxon>
        <taxon>Metazoa</taxon>
        <taxon>Chordata</taxon>
        <taxon>Craniata</taxon>
        <taxon>Vertebrata</taxon>
        <taxon>Euteleostomi</taxon>
        <taxon>Actinopterygii</taxon>
        <taxon>Neopterygii</taxon>
        <taxon>Teleostei</taxon>
        <taxon>Neoteleostei</taxon>
        <taxon>Acanthomorphata</taxon>
        <taxon>Carangaria</taxon>
        <taxon>Pleuronectiformes</taxon>
        <taxon>Pleuronectoidei</taxon>
        <taxon>Scophthalmidae</taxon>
        <taxon>Scophthalmus</taxon>
    </lineage>
</organism>
<name>A0A8D3DW65_SCOMX</name>
<keyword evidence="4" id="KW-1032">Host cell membrane</keyword>
<evidence type="ECO:0000256" key="12">
    <source>
        <dbReference type="ARBA" id="ARBA00023180"/>
    </source>
</evidence>
<keyword evidence="5" id="KW-0945">Host-virus interaction</keyword>
<evidence type="ECO:0000256" key="10">
    <source>
        <dbReference type="ARBA" id="ARBA00023139"/>
    </source>
</evidence>
<dbReference type="PANTHER" id="PTHR10424:SF81">
    <property type="entry name" value="ERVV2 PROTEIN"/>
    <property type="match status" value="1"/>
</dbReference>
<evidence type="ECO:0000256" key="8">
    <source>
        <dbReference type="ARBA" id="ARBA00022989"/>
    </source>
</evidence>
<keyword evidence="6 14" id="KW-0812">Transmembrane</keyword>
<evidence type="ECO:0000256" key="7">
    <source>
        <dbReference type="ARBA" id="ARBA00022870"/>
    </source>
</evidence>
<protein>
    <recommendedName>
        <fullName evidence="17">Envelope polyprotein</fullName>
    </recommendedName>
</protein>
<reference evidence="15" key="1">
    <citation type="submission" date="2023-05" db="EMBL/GenBank/DDBJ databases">
        <title>High-quality long-read genome of Scophthalmus maximus.</title>
        <authorList>
            <person name="Lien S."/>
            <person name="Martinez P."/>
        </authorList>
    </citation>
    <scope>NUCLEOTIDE SEQUENCE [LARGE SCALE GENOMIC DNA]</scope>
</reference>
<dbReference type="Proteomes" id="UP000694558">
    <property type="component" value="Chromosome 7"/>
</dbReference>
<sequence>MRGTVCCLLIIALLIVLPLFWYEMQTAKNHTRNKKSLTSSFQPLTLHFTEGKDSSVQFDLCNVVSCKENQKEHTGSVVYICEMGTRNAGDYETKCGSWSHVITNTGSSWGYQPPRASKGSDPLQQRLTLIKGYAQSSCGKNSCNPLIMTLKRPQDADTSKCVLGAYDSGKNLLGHFIITVIKTQHNTITASSVITPTIMPQGETFSLVQYLTNLTYEDKVALETGFAEKNEWLKWMTYTTEQSGQSDCIACARARPQLATTPFQLNNKNDPKGFQCVLQLFGNTSAAEDCEILSLLFPPVQKASPSPSVTTYKGNYTCFDRSGQGHRLGPLPETYCQHSIDITSDYGDYSASWFLNHLTMRADLWWLSGDMTLRPKLPKKWRGSCALVQLVMPFYMFPTGDYGQLGIRLKEAGTLRQKRSVPGGSFDNRVYIDSIGVPRGVPDEFKARNQITAGLESLLFWWSTVNKNVDWINYIYYNQQHFVNYTRDAVKGIAEQLGPTSLTAWQNRMALDMLLAEKGGVCKMFVTFCCTFIPNNTSPDGSITKALAGLTSLSEELAENSGIRDPFSDFLDSWFGKWSSLITSFLISFAVVAGILVTCGCCCIPCIRGLLKKLIETALTKTMYQQIITEDIGDPERRV</sequence>
<evidence type="ECO:0000256" key="1">
    <source>
        <dbReference type="ARBA" id="ARBA00004402"/>
    </source>
</evidence>
<evidence type="ECO:0000256" key="4">
    <source>
        <dbReference type="ARBA" id="ARBA00022511"/>
    </source>
</evidence>
<keyword evidence="11" id="KW-1015">Disulfide bond</keyword>
<comment type="subcellular location">
    <subcellularLocation>
        <location evidence="1">Host cell membrane</location>
        <topology evidence="1">Single-pass type I membrane protein</topology>
    </subcellularLocation>
    <subcellularLocation>
        <location evidence="2">Host endomembrane system</location>
        <topology evidence="2">Peripheral membrane protein</topology>
    </subcellularLocation>
    <subcellularLocation>
        <location evidence="3">Virion membrane</location>
        <topology evidence="3">Single-pass type I membrane protein</topology>
    </subcellularLocation>
</comment>
<evidence type="ECO:0008006" key="17">
    <source>
        <dbReference type="Google" id="ProtNLM"/>
    </source>
</evidence>
<accession>A0A8D3DW65</accession>
<dbReference type="Ensembl" id="ENSSMAT00000072469.1">
    <property type="protein sequence ID" value="ENSSMAP00000063774.1"/>
    <property type="gene ID" value="ENSSMAG00000032459.1"/>
</dbReference>
<evidence type="ECO:0000256" key="14">
    <source>
        <dbReference type="SAM" id="Phobius"/>
    </source>
</evidence>
<dbReference type="InterPro" id="IPR018154">
    <property type="entry name" value="TLV/ENV_coat_polyprotein"/>
</dbReference>
<reference evidence="15" key="2">
    <citation type="submission" date="2025-08" db="UniProtKB">
        <authorList>
            <consortium name="Ensembl"/>
        </authorList>
    </citation>
    <scope>IDENTIFICATION</scope>
</reference>
<evidence type="ECO:0000256" key="2">
    <source>
        <dbReference type="ARBA" id="ARBA00004531"/>
    </source>
</evidence>
<dbReference type="CDD" id="cd09951">
    <property type="entry name" value="HERV-Rb-like_HR1-HR2"/>
    <property type="match status" value="1"/>
</dbReference>
<keyword evidence="13" id="KW-0449">Lipoprotein</keyword>
<feature type="transmembrane region" description="Helical" evidence="14">
    <location>
        <begin position="585"/>
        <end position="611"/>
    </location>
</feature>
<keyword evidence="10" id="KW-0564">Palmitate</keyword>
<evidence type="ECO:0000256" key="13">
    <source>
        <dbReference type="ARBA" id="ARBA00023288"/>
    </source>
</evidence>